<dbReference type="InterPro" id="IPR026001">
    <property type="entry name" value="Abi-like_C"/>
</dbReference>
<dbReference type="Proteomes" id="UP000006044">
    <property type="component" value="Unassembled WGS sequence"/>
</dbReference>
<gene>
    <name evidence="2" type="ORF">HMPREF9448_01189</name>
</gene>
<accession>K0WZX1</accession>
<comment type="caution">
    <text evidence="2">The sequence shown here is derived from an EMBL/GenBank/DDBJ whole genome shotgun (WGS) entry which is preliminary data.</text>
</comment>
<dbReference type="EMBL" id="ADLE01000008">
    <property type="protein sequence ID" value="EJZ64707.1"/>
    <property type="molecule type" value="Genomic_DNA"/>
</dbReference>
<dbReference type="Pfam" id="PF14355">
    <property type="entry name" value="Abi_C"/>
    <property type="match status" value="1"/>
</dbReference>
<dbReference type="PATRIC" id="fig|742726.3.peg.1262"/>
<keyword evidence="3" id="KW-1185">Reference proteome</keyword>
<evidence type="ECO:0000259" key="1">
    <source>
        <dbReference type="Pfam" id="PF14355"/>
    </source>
</evidence>
<dbReference type="STRING" id="742726.HMPREF9448_01189"/>
<dbReference type="RefSeq" id="WP_008861675.1">
    <property type="nucleotide sequence ID" value="NZ_JH815204.1"/>
</dbReference>
<dbReference type="GeneID" id="77848482"/>
<evidence type="ECO:0000313" key="3">
    <source>
        <dbReference type="Proteomes" id="UP000006044"/>
    </source>
</evidence>
<proteinExistence type="predicted"/>
<dbReference type="OrthoDB" id="3199333at2"/>
<protein>
    <recommendedName>
        <fullName evidence="1">Abortive infection protein-like C-terminal domain-containing protein</fullName>
    </recommendedName>
</protein>
<organism evidence="2 3">
    <name type="scientific">Barnesiella intestinihominis YIT 11860</name>
    <dbReference type="NCBI Taxonomy" id="742726"/>
    <lineage>
        <taxon>Bacteria</taxon>
        <taxon>Pseudomonadati</taxon>
        <taxon>Bacteroidota</taxon>
        <taxon>Bacteroidia</taxon>
        <taxon>Bacteroidales</taxon>
        <taxon>Barnesiellaceae</taxon>
        <taxon>Barnesiella</taxon>
    </lineage>
</organism>
<dbReference type="eggNOG" id="ENOG5030Q17">
    <property type="taxonomic scope" value="Bacteria"/>
</dbReference>
<reference evidence="2 3" key="1">
    <citation type="submission" date="2012-08" db="EMBL/GenBank/DDBJ databases">
        <title>The Genome Sequence of Barnesiella intestinihominis YIT 11860.</title>
        <authorList>
            <consortium name="The Broad Institute Genome Sequencing Platform"/>
            <person name="Earl A."/>
            <person name="Ward D."/>
            <person name="Feldgarden M."/>
            <person name="Gevers D."/>
            <person name="Morotomi M."/>
            <person name="Walker B."/>
            <person name="Young S.K."/>
            <person name="Zeng Q."/>
            <person name="Gargeya S."/>
            <person name="Fitzgerald M."/>
            <person name="Haas B."/>
            <person name="Abouelleil A."/>
            <person name="Alvarado L."/>
            <person name="Arachchi H.M."/>
            <person name="Berlin A.M."/>
            <person name="Chapman S.B."/>
            <person name="Goldberg J."/>
            <person name="Griggs A."/>
            <person name="Gujja S."/>
            <person name="Hansen M."/>
            <person name="Howarth C."/>
            <person name="Imamovic A."/>
            <person name="Larimer J."/>
            <person name="McCowen C."/>
            <person name="Montmayeur A."/>
            <person name="Murphy C."/>
            <person name="Neiman D."/>
            <person name="Pearson M."/>
            <person name="Priest M."/>
            <person name="Roberts A."/>
            <person name="Saif S."/>
            <person name="Shea T."/>
            <person name="Sisk P."/>
            <person name="Sykes S."/>
            <person name="Wortman J."/>
            <person name="Nusbaum C."/>
            <person name="Birren B."/>
        </authorList>
    </citation>
    <scope>NUCLEOTIDE SEQUENCE [LARGE SCALE GENOMIC DNA]</scope>
    <source>
        <strain evidence="2 3">YIT 11860</strain>
    </source>
</reference>
<dbReference type="HOGENOM" id="CLU_1224214_0_0_10"/>
<name>K0WZX1_9BACT</name>
<sequence length="263" mass="30221">MDKISPKYQMQLIKSIEQALWQEYGSYKEMLQYILKWHETSSGFNSYINYTENFKVCYKDNDEKNIDVYSTLHGIDGETLLKMAIDLGVETPDFIPSIPVFRNEIKSNYQTASKTFEKAFKCIENDPSTAIGLANSALESIAKEILQDKRLKIQYNPKDTLYKLTQNILKAFGMFPSENIPMEIKTICSNLLGIGKSIEDLRSTKTEFHGKVNGDYIVSESVFVYLCFNSICTVGLFLLSYYKEIFPKQQIEQSESIDDVLPF</sequence>
<feature type="domain" description="Abortive infection protein-like C-terminal" evidence="1">
    <location>
        <begin position="163"/>
        <end position="239"/>
    </location>
</feature>
<evidence type="ECO:0000313" key="2">
    <source>
        <dbReference type="EMBL" id="EJZ64707.1"/>
    </source>
</evidence>
<dbReference type="AlphaFoldDB" id="K0WZX1"/>